<feature type="compositionally biased region" description="Basic and acidic residues" evidence="1">
    <location>
        <begin position="14"/>
        <end position="23"/>
    </location>
</feature>
<dbReference type="EMBL" id="AEMG01000007">
    <property type="protein sequence ID" value="EFW92466.1"/>
    <property type="molecule type" value="Genomic_DNA"/>
</dbReference>
<evidence type="ECO:0000259" key="2">
    <source>
        <dbReference type="PROSITE" id="PS50206"/>
    </source>
</evidence>
<dbReference type="STRING" id="797209.GCA_000376445_00469"/>
<dbReference type="eggNOG" id="arCOG02021">
    <property type="taxonomic scope" value="Archaea"/>
</dbReference>
<organism evidence="3 4">
    <name type="scientific">Haladaptatus paucihalophilus DX253</name>
    <dbReference type="NCBI Taxonomy" id="797209"/>
    <lineage>
        <taxon>Archaea</taxon>
        <taxon>Methanobacteriati</taxon>
        <taxon>Methanobacteriota</taxon>
        <taxon>Stenosarchaea group</taxon>
        <taxon>Halobacteria</taxon>
        <taxon>Halobacteriales</taxon>
        <taxon>Haladaptataceae</taxon>
        <taxon>Haladaptatus</taxon>
    </lineage>
</organism>
<comment type="caution">
    <text evidence="3">The sequence shown here is derived from an EMBL/GenBank/DDBJ whole genome shotgun (WGS) entry which is preliminary data.</text>
</comment>
<dbReference type="Proteomes" id="UP000003751">
    <property type="component" value="Unassembled WGS sequence"/>
</dbReference>
<evidence type="ECO:0000256" key="1">
    <source>
        <dbReference type="SAM" id="MobiDB-lite"/>
    </source>
</evidence>
<accession>E7QSQ7</accession>
<dbReference type="Gene3D" id="3.40.250.10">
    <property type="entry name" value="Rhodanese-like domain"/>
    <property type="match status" value="1"/>
</dbReference>
<dbReference type="CDD" id="cd00158">
    <property type="entry name" value="RHOD"/>
    <property type="match status" value="1"/>
</dbReference>
<feature type="domain" description="Rhodanese" evidence="2">
    <location>
        <begin position="51"/>
        <end position="145"/>
    </location>
</feature>
<feature type="region of interest" description="Disordered" evidence="1">
    <location>
        <begin position="1"/>
        <end position="36"/>
    </location>
</feature>
<sequence length="230" mass="25542">MPEDGNVDGYPPEFDEKPKKKSFDPSSFDTKSEGGEEVPLVPTDIVYNWYKRGEARFADARGTKQYKTSHIYGAVLSPAPGVRGAPERDPVLNWPKSDRIVCYCGCPHHLSSIRASALMQKGYENVFVIDEGFWEWHDRDYPIRGSNTSYNPVAYIISGVTDAAFAGKTAWARQLETGQNEATDILTDGSYTLELKFEDVTADSMVHIETPEYTVKGTIGDLSSRVVSGE</sequence>
<dbReference type="OrthoDB" id="252224at2157"/>
<proteinExistence type="predicted"/>
<dbReference type="PATRIC" id="fig|797209.4.peg.1829"/>
<evidence type="ECO:0000313" key="3">
    <source>
        <dbReference type="EMBL" id="EFW92466.1"/>
    </source>
</evidence>
<dbReference type="PROSITE" id="PS50206">
    <property type="entry name" value="RHODANESE_3"/>
    <property type="match status" value="1"/>
</dbReference>
<reference evidence="3 4" key="1">
    <citation type="journal article" date="2014" name="ISME J.">
        <title>Trehalose/2-sulfotrehalose biosynthesis and glycine-betaine uptake are widely spread mechanisms for osmoadaptation in the Halobacteriales.</title>
        <authorList>
            <person name="Youssef N.H."/>
            <person name="Savage-Ashlock K.N."/>
            <person name="McCully A.L."/>
            <person name="Luedtke B."/>
            <person name="Shaw E.I."/>
            <person name="Hoff W.D."/>
            <person name="Elshahed M.S."/>
        </authorList>
    </citation>
    <scope>NUCLEOTIDE SEQUENCE [LARGE SCALE GENOMIC DNA]</scope>
    <source>
        <strain evidence="3 4">DX253</strain>
    </source>
</reference>
<dbReference type="AlphaFoldDB" id="E7QSQ7"/>
<dbReference type="Pfam" id="PF00581">
    <property type="entry name" value="Rhodanese"/>
    <property type="match status" value="1"/>
</dbReference>
<dbReference type="InterPro" id="IPR036873">
    <property type="entry name" value="Rhodanese-like_dom_sf"/>
</dbReference>
<dbReference type="SUPFAM" id="SSF52821">
    <property type="entry name" value="Rhodanese/Cell cycle control phosphatase"/>
    <property type="match status" value="1"/>
</dbReference>
<gene>
    <name evidence="3" type="ORF">ZOD2009_09163</name>
</gene>
<evidence type="ECO:0000313" key="4">
    <source>
        <dbReference type="Proteomes" id="UP000003751"/>
    </source>
</evidence>
<dbReference type="RefSeq" id="WP_007979070.1">
    <property type="nucleotide sequence ID" value="NZ_AEMG01000007.1"/>
</dbReference>
<name>E7QSQ7_HALPU</name>
<protein>
    <recommendedName>
        <fullName evidence="2">Rhodanese domain-containing protein</fullName>
    </recommendedName>
</protein>
<dbReference type="InterPro" id="IPR001763">
    <property type="entry name" value="Rhodanese-like_dom"/>
</dbReference>